<proteinExistence type="predicted"/>
<dbReference type="Proteomes" id="UP001215598">
    <property type="component" value="Unassembled WGS sequence"/>
</dbReference>
<dbReference type="AlphaFoldDB" id="A0AAD7J1A6"/>
<accession>A0AAD7J1A6</accession>
<evidence type="ECO:0000313" key="2">
    <source>
        <dbReference type="Proteomes" id="UP001215598"/>
    </source>
</evidence>
<organism evidence="1 2">
    <name type="scientific">Mycena metata</name>
    <dbReference type="NCBI Taxonomy" id="1033252"/>
    <lineage>
        <taxon>Eukaryota</taxon>
        <taxon>Fungi</taxon>
        <taxon>Dikarya</taxon>
        <taxon>Basidiomycota</taxon>
        <taxon>Agaricomycotina</taxon>
        <taxon>Agaricomycetes</taxon>
        <taxon>Agaricomycetidae</taxon>
        <taxon>Agaricales</taxon>
        <taxon>Marasmiineae</taxon>
        <taxon>Mycenaceae</taxon>
        <taxon>Mycena</taxon>
    </lineage>
</organism>
<sequence length="229" mass="25563">MSGSKSVVFYTDLSENRKRLNLATDIVLTLSPADSDHLPNSANVLAWKVLRFDPNFPIQHSVIWHEEAGFWLAVENEDGTLSARTQSQIVERKHMTSFGEPGSGQAWSNPLKEHDTPTIVAVNSSDTPKQFSLCSVDNSQNPPIFSPVYSLGSVAHEEKIECRTPTILQAYAVTGYKESQPFKASSHKAHFLLKDHRNEPKPLNMEDASKVTVFRVYSHTSGRPMVEKV</sequence>
<evidence type="ECO:0000313" key="1">
    <source>
        <dbReference type="EMBL" id="KAJ7752993.1"/>
    </source>
</evidence>
<name>A0AAD7J1A6_9AGAR</name>
<dbReference type="EMBL" id="JARKIB010000057">
    <property type="protein sequence ID" value="KAJ7752993.1"/>
    <property type="molecule type" value="Genomic_DNA"/>
</dbReference>
<reference evidence="1" key="1">
    <citation type="submission" date="2023-03" db="EMBL/GenBank/DDBJ databases">
        <title>Massive genome expansion in bonnet fungi (Mycena s.s.) driven by repeated elements and novel gene families across ecological guilds.</title>
        <authorList>
            <consortium name="Lawrence Berkeley National Laboratory"/>
            <person name="Harder C.B."/>
            <person name="Miyauchi S."/>
            <person name="Viragh M."/>
            <person name="Kuo A."/>
            <person name="Thoen E."/>
            <person name="Andreopoulos B."/>
            <person name="Lu D."/>
            <person name="Skrede I."/>
            <person name="Drula E."/>
            <person name="Henrissat B."/>
            <person name="Morin E."/>
            <person name="Kohler A."/>
            <person name="Barry K."/>
            <person name="LaButti K."/>
            <person name="Morin E."/>
            <person name="Salamov A."/>
            <person name="Lipzen A."/>
            <person name="Mereny Z."/>
            <person name="Hegedus B."/>
            <person name="Baldrian P."/>
            <person name="Stursova M."/>
            <person name="Weitz H."/>
            <person name="Taylor A."/>
            <person name="Grigoriev I.V."/>
            <person name="Nagy L.G."/>
            <person name="Martin F."/>
            <person name="Kauserud H."/>
        </authorList>
    </citation>
    <scope>NUCLEOTIDE SEQUENCE</scope>
    <source>
        <strain evidence="1">CBHHK182m</strain>
    </source>
</reference>
<comment type="caution">
    <text evidence="1">The sequence shown here is derived from an EMBL/GenBank/DDBJ whole genome shotgun (WGS) entry which is preliminary data.</text>
</comment>
<gene>
    <name evidence="1" type="ORF">B0H16DRAFT_1887118</name>
</gene>
<protein>
    <submittedName>
        <fullName evidence="1">Uncharacterized protein</fullName>
    </submittedName>
</protein>
<keyword evidence="2" id="KW-1185">Reference proteome</keyword>